<dbReference type="InterPro" id="IPR043129">
    <property type="entry name" value="ATPase_NBD"/>
</dbReference>
<sequence>MNARPFGQVKSRDIRMRFGNEVHRMAEDDEGVDVRKIYDSADRVIMMKLLLDKTEYAQGPKERLQETLESIKAKGHINEDEDVFFHFFREIFRASKIRLGSAFGEHSSVEVTLCVPVCYSPSAVAVLSSQMVRAMYDVRFGTDGQSPYNIFVVHEAEAQAVQALAESLNELDRGEAFVLADCGRETLEIGIYSIALTEPLRLSSEVNEAMGAMIGAGDLNDKFRSLVKSILRKELYLENGDVSTDSIISAEVMFKFENHTKPSFQYNATKETYPLRIRGLRESRSDERIQDLFLVLTYQDIWNIFRPTVKIGNMIEDTAVNAKDTGYTVSKIVVVGGFGDSPCLQAYLLEQKGRVERRLGSPLKLRFSQRNMSATGVATGAILRTINKANGPSRIPCQSIGILRHIPCDQTEEYSAEVLSQKKTRDTYDVTDYILLRVNIDISVDKFTLHNPSYCLVDLAPNEEARKTIEILSGIDFQRRSLKVKPCVHKRSRPEYSQFQMFNNRWRSSPPQPLEASNIESSKLAAINNVLAPTREKRRVHVGNLPKPLDYDTSNLEIRDLFRGFYVESVSTFLGPGRDMVLKAGGIYLSTFAVLKKPQRL</sequence>
<organism evidence="1 2">
    <name type="scientific">Didymella exigua CBS 183.55</name>
    <dbReference type="NCBI Taxonomy" id="1150837"/>
    <lineage>
        <taxon>Eukaryota</taxon>
        <taxon>Fungi</taxon>
        <taxon>Dikarya</taxon>
        <taxon>Ascomycota</taxon>
        <taxon>Pezizomycotina</taxon>
        <taxon>Dothideomycetes</taxon>
        <taxon>Pleosporomycetidae</taxon>
        <taxon>Pleosporales</taxon>
        <taxon>Pleosporineae</taxon>
        <taxon>Didymellaceae</taxon>
        <taxon>Didymella</taxon>
    </lineage>
</organism>
<reference evidence="1" key="1">
    <citation type="journal article" date="2020" name="Stud. Mycol.">
        <title>101 Dothideomycetes genomes: a test case for predicting lifestyles and emergence of pathogens.</title>
        <authorList>
            <person name="Haridas S."/>
            <person name="Albert R."/>
            <person name="Binder M."/>
            <person name="Bloem J."/>
            <person name="Labutti K."/>
            <person name="Salamov A."/>
            <person name="Andreopoulos B."/>
            <person name="Baker S."/>
            <person name="Barry K."/>
            <person name="Bills G."/>
            <person name="Bluhm B."/>
            <person name="Cannon C."/>
            <person name="Castanera R."/>
            <person name="Culley D."/>
            <person name="Daum C."/>
            <person name="Ezra D."/>
            <person name="Gonzalez J."/>
            <person name="Henrissat B."/>
            <person name="Kuo A."/>
            <person name="Liang C."/>
            <person name="Lipzen A."/>
            <person name="Lutzoni F."/>
            <person name="Magnuson J."/>
            <person name="Mondo S."/>
            <person name="Nolan M."/>
            <person name="Ohm R."/>
            <person name="Pangilinan J."/>
            <person name="Park H.-J."/>
            <person name="Ramirez L."/>
            <person name="Alfaro M."/>
            <person name="Sun H."/>
            <person name="Tritt A."/>
            <person name="Yoshinaga Y."/>
            <person name="Zwiers L.-H."/>
            <person name="Turgeon B."/>
            <person name="Goodwin S."/>
            <person name="Spatafora J."/>
            <person name="Crous P."/>
            <person name="Grigoriev I."/>
        </authorList>
    </citation>
    <scope>NUCLEOTIDE SEQUENCE</scope>
    <source>
        <strain evidence="1">CBS 183.55</strain>
    </source>
</reference>
<dbReference type="GO" id="GO:0003676">
    <property type="term" value="F:nucleic acid binding"/>
    <property type="evidence" value="ECO:0007669"/>
    <property type="project" value="InterPro"/>
</dbReference>
<gene>
    <name evidence="1" type="ORF">M421DRAFT_9919</name>
</gene>
<evidence type="ECO:0000313" key="2">
    <source>
        <dbReference type="Proteomes" id="UP000800082"/>
    </source>
</evidence>
<dbReference type="AlphaFoldDB" id="A0A6A5R8Z9"/>
<dbReference type="Proteomes" id="UP000800082">
    <property type="component" value="Unassembled WGS sequence"/>
</dbReference>
<dbReference type="GeneID" id="54356386"/>
<keyword evidence="2" id="KW-1185">Reference proteome</keyword>
<dbReference type="RefSeq" id="XP_033443389.1">
    <property type="nucleotide sequence ID" value="XM_033598719.1"/>
</dbReference>
<evidence type="ECO:0000313" key="1">
    <source>
        <dbReference type="EMBL" id="KAF1923136.1"/>
    </source>
</evidence>
<dbReference type="PANTHER" id="PTHR42749:SF8">
    <property type="entry name" value="HSP70 FAMILY PROTEIN (AFU_ORTHOLOGUE AFUA_3G13740)"/>
    <property type="match status" value="1"/>
</dbReference>
<dbReference type="CDD" id="cd10170">
    <property type="entry name" value="ASKHA_NBD_HSP70"/>
    <property type="match status" value="1"/>
</dbReference>
<evidence type="ECO:0008006" key="3">
    <source>
        <dbReference type="Google" id="ProtNLM"/>
    </source>
</evidence>
<dbReference type="InterPro" id="IPR035979">
    <property type="entry name" value="RBD_domain_sf"/>
</dbReference>
<name>A0A6A5R8Z9_9PLEO</name>
<dbReference type="OrthoDB" id="2963168at2759"/>
<dbReference type="PANTHER" id="PTHR42749">
    <property type="entry name" value="CELL SHAPE-DETERMINING PROTEIN MREB"/>
    <property type="match status" value="1"/>
</dbReference>
<dbReference type="EMBL" id="ML979009">
    <property type="protein sequence ID" value="KAF1923136.1"/>
    <property type="molecule type" value="Genomic_DNA"/>
</dbReference>
<dbReference type="SUPFAM" id="SSF54928">
    <property type="entry name" value="RNA-binding domain, RBD"/>
    <property type="match status" value="1"/>
</dbReference>
<dbReference type="SUPFAM" id="SSF53067">
    <property type="entry name" value="Actin-like ATPase domain"/>
    <property type="match status" value="1"/>
</dbReference>
<accession>A0A6A5R8Z9</accession>
<protein>
    <recommendedName>
        <fullName evidence="3">Actin-like ATPase domain-containing protein</fullName>
    </recommendedName>
</protein>
<proteinExistence type="predicted"/>